<proteinExistence type="predicted"/>
<dbReference type="EMBL" id="PTQZ01000257">
    <property type="protein sequence ID" value="PQA32876.1"/>
    <property type="molecule type" value="Genomic_DNA"/>
</dbReference>
<comment type="caution">
    <text evidence="1">The sequence shown here is derived from an EMBL/GenBank/DDBJ whole genome shotgun (WGS) entry which is preliminary data.</text>
</comment>
<protein>
    <submittedName>
        <fullName evidence="1">Uncharacterized protein</fullName>
    </submittedName>
</protein>
<accession>A0A2P6AQY5</accession>
<dbReference type="Proteomes" id="UP000243900">
    <property type="component" value="Unassembled WGS sequence"/>
</dbReference>
<reference evidence="2" key="1">
    <citation type="submission" date="2018-02" db="EMBL/GenBank/DDBJ databases">
        <title>Genome sequencing of Solimonas sp. HR-BB.</title>
        <authorList>
            <person name="Lee Y."/>
            <person name="Jeon C.O."/>
        </authorList>
    </citation>
    <scope>NUCLEOTIDE SEQUENCE [LARGE SCALE GENOMIC DNA]</scope>
    <source>
        <strain evidence="2">HR-E</strain>
    </source>
</reference>
<evidence type="ECO:0000313" key="1">
    <source>
        <dbReference type="EMBL" id="PQA32876.1"/>
    </source>
</evidence>
<organism evidence="1 2">
    <name type="scientific">Amnimonas aquatica</name>
    <dbReference type="NCBI Taxonomy" id="2094561"/>
    <lineage>
        <taxon>Bacteria</taxon>
        <taxon>Pseudomonadati</taxon>
        <taxon>Pseudomonadota</taxon>
        <taxon>Gammaproteobacteria</taxon>
        <taxon>Moraxellales</taxon>
        <taxon>Moraxellaceae</taxon>
        <taxon>Amnimonas</taxon>
    </lineage>
</organism>
<evidence type="ECO:0000313" key="2">
    <source>
        <dbReference type="Proteomes" id="UP000243900"/>
    </source>
</evidence>
<sequence>MDAADPRLEGGTDPLYDQLRGEAATAVTEIPVTQNSAHPLAGAGLLRDLALPLSHAIPWLRRQMAETVSGRKQSWL</sequence>
<dbReference type="AlphaFoldDB" id="A0A2P6AQY5"/>
<gene>
    <name evidence="1" type="ORF">C5O18_08745</name>
</gene>
<name>A0A2P6AQY5_9GAMM</name>
<keyword evidence="2" id="KW-1185">Reference proteome</keyword>